<feature type="compositionally biased region" description="Basic and acidic residues" evidence="1">
    <location>
        <begin position="693"/>
        <end position="714"/>
    </location>
</feature>
<evidence type="ECO:0000313" key="3">
    <source>
        <dbReference type="Proteomes" id="UP001281761"/>
    </source>
</evidence>
<evidence type="ECO:0000256" key="1">
    <source>
        <dbReference type="SAM" id="MobiDB-lite"/>
    </source>
</evidence>
<proteinExistence type="predicted"/>
<keyword evidence="3" id="KW-1185">Reference proteome</keyword>
<dbReference type="PANTHER" id="PTHR10925:SF5">
    <property type="entry name" value="RNA CYTIDINE ACETYLTRANSFERASE"/>
    <property type="match status" value="1"/>
</dbReference>
<protein>
    <submittedName>
        <fullName evidence="2">Uncharacterized protein</fullName>
    </submittedName>
</protein>
<feature type="compositionally biased region" description="Basic residues" evidence="1">
    <location>
        <begin position="718"/>
        <end position="727"/>
    </location>
</feature>
<reference evidence="2 3" key="1">
    <citation type="journal article" date="2022" name="bioRxiv">
        <title>Genomics of Preaxostyla Flagellates Illuminates Evolutionary Transitions and the Path Towards Mitochondrial Loss.</title>
        <authorList>
            <person name="Novak L.V.F."/>
            <person name="Treitli S.C."/>
            <person name="Pyrih J."/>
            <person name="Halakuc P."/>
            <person name="Pipaliya S.V."/>
            <person name="Vacek V."/>
            <person name="Brzon O."/>
            <person name="Soukal P."/>
            <person name="Eme L."/>
            <person name="Dacks J.B."/>
            <person name="Karnkowska A."/>
            <person name="Elias M."/>
            <person name="Hampl V."/>
        </authorList>
    </citation>
    <scope>NUCLEOTIDE SEQUENCE [LARGE SCALE GENOMIC DNA]</scope>
    <source>
        <strain evidence="2">NAU3</strain>
        <tissue evidence="2">Gut</tissue>
    </source>
</reference>
<accession>A0ABQ9XXI6</accession>
<sequence>MEFLPVQMACQLGLCDLCVVLDSDVLISDSDFAVSSAEQTIDSSSALEETIRSLLTSSDPKPEQPPAIPSTAWERIQALRKVDVSVVSIDAGGPDGVSIESLRELTELISAKRTKQRTEKAIGVVSTGEADREGEDDGMADSSMKLMEKIASQTESFAAVASQRQAVSTVALSNLPQFTPSDPLLAALQGVFMFSFDLLQSPSLLLDLHFTPPPSLSTLHLITPASHVFLTQSPLLSLPTSTASSAPLVLTDPGQIWQKARQQDAVVSSVHAILTHSRRHQTADTLKLLFSPQSTSAGALQSRTLVFALIGATQHRSSQSASQQVMAVVLVQLMPLDETLRTTLPVPPAHHDSLVAVVRHISSHPSMLQTGYGKETMRQLSLFFAGKLFDAMQSSLVDIASDTLPFIVPASHVRPPPVFTLLSTVPLTDTFSSQHASSDWAVPLTPTAAEGVVQFMRCCEFTPVLVRPSPRHTHSARTEWELILVKGVMEKQEEDDDDDAEFAIISQKQKGGEDEWIVTASSVFCSTLLTQLSFPSLPVSPQLAVTLLDSSLDPHAAHFTGLPIANPRPTPLSVTKLSPHDLHRLYQTAQGSIPLPFVTDLIPVVTTQLLSAAIPTPITQQEALILVSVGLKGWSVDETAKVYGLHPSQVRGKIRVACQRVWEWYEAENKDELQNDEEEPTPLILVHHPAPISEDHQPPMLEKQKRPFIERDPNSKQSSKKSKKIKH</sequence>
<dbReference type="EMBL" id="JARBJD010000058">
    <property type="protein sequence ID" value="KAK2956217.1"/>
    <property type="molecule type" value="Genomic_DNA"/>
</dbReference>
<feature type="region of interest" description="Disordered" evidence="1">
    <location>
        <begin position="670"/>
        <end position="727"/>
    </location>
</feature>
<dbReference type="PANTHER" id="PTHR10925">
    <property type="entry name" value="N-ACETYLTRANSFERASE 10"/>
    <property type="match status" value="1"/>
</dbReference>
<dbReference type="Proteomes" id="UP001281761">
    <property type="component" value="Unassembled WGS sequence"/>
</dbReference>
<name>A0ABQ9XXI6_9EUKA</name>
<organism evidence="2 3">
    <name type="scientific">Blattamonas nauphoetae</name>
    <dbReference type="NCBI Taxonomy" id="2049346"/>
    <lineage>
        <taxon>Eukaryota</taxon>
        <taxon>Metamonada</taxon>
        <taxon>Preaxostyla</taxon>
        <taxon>Oxymonadida</taxon>
        <taxon>Blattamonas</taxon>
    </lineage>
</organism>
<dbReference type="InterPro" id="IPR032672">
    <property type="entry name" value="TmcA/NAT10/Kre33"/>
</dbReference>
<evidence type="ECO:0000313" key="2">
    <source>
        <dbReference type="EMBL" id="KAK2956217.1"/>
    </source>
</evidence>
<comment type="caution">
    <text evidence="2">The sequence shown here is derived from an EMBL/GenBank/DDBJ whole genome shotgun (WGS) entry which is preliminary data.</text>
</comment>
<gene>
    <name evidence="2" type="ORF">BLNAU_8781</name>
</gene>